<name>G0U9A6_TRYVY</name>
<evidence type="ECO:0008006" key="3">
    <source>
        <dbReference type="Google" id="ProtNLM"/>
    </source>
</evidence>
<dbReference type="EMBL" id="HE573027">
    <property type="protein sequence ID" value="CCC54191.1"/>
    <property type="molecule type" value="Genomic_DNA"/>
</dbReference>
<gene>
    <name evidence="2" type="ORF">TVY486_1116750</name>
</gene>
<proteinExistence type="predicted"/>
<organism evidence="2">
    <name type="scientific">Trypanosoma vivax (strain Y486)</name>
    <dbReference type="NCBI Taxonomy" id="1055687"/>
    <lineage>
        <taxon>Eukaryota</taxon>
        <taxon>Discoba</taxon>
        <taxon>Euglenozoa</taxon>
        <taxon>Kinetoplastea</taxon>
        <taxon>Metakinetoplastina</taxon>
        <taxon>Trypanosomatida</taxon>
        <taxon>Trypanosomatidae</taxon>
        <taxon>Trypanosoma</taxon>
        <taxon>Duttonella</taxon>
    </lineage>
</organism>
<protein>
    <recommendedName>
        <fullName evidence="3">Secreted protein</fullName>
    </recommendedName>
</protein>
<evidence type="ECO:0000313" key="2">
    <source>
        <dbReference type="EMBL" id="CCC54191.1"/>
    </source>
</evidence>
<feature type="chain" id="PRO_5003409910" description="Secreted protein" evidence="1">
    <location>
        <begin position="28"/>
        <end position="129"/>
    </location>
</feature>
<keyword evidence="1" id="KW-0732">Signal</keyword>
<reference evidence="2" key="1">
    <citation type="journal article" date="2012" name="Proc. Natl. Acad. Sci. U.S.A.">
        <title>Antigenic diversity is generated by distinct evolutionary mechanisms in African trypanosome species.</title>
        <authorList>
            <person name="Jackson A.P."/>
            <person name="Berry A."/>
            <person name="Aslett M."/>
            <person name="Allison H.C."/>
            <person name="Burton P."/>
            <person name="Vavrova-Anderson J."/>
            <person name="Brown R."/>
            <person name="Browne H."/>
            <person name="Corton N."/>
            <person name="Hauser H."/>
            <person name="Gamble J."/>
            <person name="Gilderthorp R."/>
            <person name="Marcello L."/>
            <person name="McQuillan J."/>
            <person name="Otto T.D."/>
            <person name="Quail M.A."/>
            <person name="Sanders M.J."/>
            <person name="van Tonder A."/>
            <person name="Ginger M.L."/>
            <person name="Field M.C."/>
            <person name="Barry J.D."/>
            <person name="Hertz-Fowler C."/>
            <person name="Berriman M."/>
        </authorList>
    </citation>
    <scope>NUCLEOTIDE SEQUENCE</scope>
    <source>
        <strain evidence="2">Y486</strain>
    </source>
</reference>
<dbReference type="AlphaFoldDB" id="G0U9A6"/>
<sequence length="129" mass="14433">MHRNATLLLLLALLSFLFRFLNVPCNTSRNVTTFTDDYLCLCTHSIFGIFHAAATPPPRIVVVVCCVCSGSFTRLLSSVYAASTWHFLSKHARGIYYSALMMGGGEVGESERKRRKKYKGVRGIKRGRV</sequence>
<dbReference type="VEuPathDB" id="TriTrypDB:TvY486_1116750"/>
<evidence type="ECO:0000256" key="1">
    <source>
        <dbReference type="SAM" id="SignalP"/>
    </source>
</evidence>
<feature type="signal peptide" evidence="1">
    <location>
        <begin position="1"/>
        <end position="27"/>
    </location>
</feature>
<accession>G0U9A6</accession>